<dbReference type="InterPro" id="IPR052797">
    <property type="entry name" value="RegFact_GeneExpr_CellDeath"/>
</dbReference>
<dbReference type="PANTHER" id="PTHR33936:SF25">
    <property type="entry name" value="C2H2-TYPE DOMAIN-CONTAINING PROTEIN"/>
    <property type="match status" value="1"/>
</dbReference>
<dbReference type="Pfam" id="PF21056">
    <property type="entry name" value="ZSWIM1-3_RNaseH-like"/>
    <property type="match status" value="1"/>
</dbReference>
<evidence type="ECO:0000313" key="5">
    <source>
        <dbReference type="WBParaSite" id="PSAMB.scaffold2800size21220.g19420.t1"/>
    </source>
</evidence>
<feature type="region of interest" description="Disordered" evidence="2">
    <location>
        <begin position="145"/>
        <end position="170"/>
    </location>
</feature>
<keyword evidence="1" id="KW-0862">Zinc</keyword>
<name>A0A914W128_9BILA</name>
<accession>A0A914W128</accession>
<dbReference type="InterPro" id="IPR048324">
    <property type="entry name" value="ZSWIM1-3_RNaseH-like"/>
</dbReference>
<feature type="domain" description="SWIM-type" evidence="3">
    <location>
        <begin position="606"/>
        <end position="660"/>
    </location>
</feature>
<dbReference type="GO" id="GO:0008270">
    <property type="term" value="F:zinc ion binding"/>
    <property type="evidence" value="ECO:0007669"/>
    <property type="project" value="UniProtKB-KW"/>
</dbReference>
<protein>
    <submittedName>
        <fullName evidence="5">SWIM-type domain-containing protein</fullName>
    </submittedName>
</protein>
<keyword evidence="1" id="KW-0863">Zinc-finger</keyword>
<dbReference type="PROSITE" id="PS50966">
    <property type="entry name" value="ZF_SWIM"/>
    <property type="match status" value="1"/>
</dbReference>
<evidence type="ECO:0000259" key="3">
    <source>
        <dbReference type="PROSITE" id="PS50966"/>
    </source>
</evidence>
<dbReference type="Proteomes" id="UP000887566">
    <property type="component" value="Unplaced"/>
</dbReference>
<dbReference type="WBParaSite" id="PSAMB.scaffold2800size21220.g19420.t1">
    <property type="protein sequence ID" value="PSAMB.scaffold2800size21220.g19420.t1"/>
    <property type="gene ID" value="PSAMB.scaffold2800size21220.g19420"/>
</dbReference>
<sequence>METRAEDLDGEGDWDLSLAEKMEPDVDPVTGKHRCRLCDNITATRQSFNSHRRRKHGTIRNTLICPVDSSCAKSPSADALRLHLNKAHGVSEEIETRSFESKEDFVNWKEQLQKATNAQFVRRTVIGKTATENYYCNRAGEDRVLQKTDKENESSSAQRAPRNKGSVRSGVHCPATISVKHMPDGTVKATNFLKHIGHGEDVCFVNLSATAREIIKTKLREGFAPDRIADFVRKEQNVSLRDRQIRSKDVCNILRHDLPELIGYFDKDDHISVDCAVKHYDAKHGADSPVFYYRPRTIANDSFTLGLQTRAQRDLLDRYSGNVVCLDTTHKVCHYEGYLLGTLMILDSTGAGQPVAWFLVKGESEAQMTPVFKALKERHPDLRPKYFMSDCADAFWNAWRTVFDVTSVSRLLCLWHVWRAWSAHIARVSEERRRELREMLKNLVAAPTKHDFDLLYFAYSQAMSHAGYTMTSAKEKAPKTFGAYFHSEYVVNDRSTLWARYGRVECDISTNMHLESFHRTLKKRYLQRVCNRRIDYVLHTLVMKVAPDFTSQLQRSILMRGQSSTFQQRVSFDHHKSAYLLDNSTTMIELGEGTWKVPSSTGNGEYIVKRLNNGCEPDICHIKCRSCHVCPHQYMCNCPRYAVGGRMPCKHVHAVHVLYDRPTGVESDDDDDIEIDVELLPEPELPQPFSLECESPISMSIDTEEDCRTEEDSLAHSFNDQISSITHQLTVITLNFMSG</sequence>
<reference evidence="5" key="1">
    <citation type="submission" date="2022-11" db="UniProtKB">
        <authorList>
            <consortium name="WormBaseParasite"/>
        </authorList>
    </citation>
    <scope>IDENTIFICATION</scope>
</reference>
<organism evidence="4 5">
    <name type="scientific">Plectus sambesii</name>
    <dbReference type="NCBI Taxonomy" id="2011161"/>
    <lineage>
        <taxon>Eukaryota</taxon>
        <taxon>Metazoa</taxon>
        <taxon>Ecdysozoa</taxon>
        <taxon>Nematoda</taxon>
        <taxon>Chromadorea</taxon>
        <taxon>Plectida</taxon>
        <taxon>Plectina</taxon>
        <taxon>Plectoidea</taxon>
        <taxon>Plectidae</taxon>
        <taxon>Plectus</taxon>
    </lineage>
</organism>
<proteinExistence type="predicted"/>
<evidence type="ECO:0000256" key="2">
    <source>
        <dbReference type="SAM" id="MobiDB-lite"/>
    </source>
</evidence>
<evidence type="ECO:0000313" key="4">
    <source>
        <dbReference type="Proteomes" id="UP000887566"/>
    </source>
</evidence>
<keyword evidence="4" id="KW-1185">Reference proteome</keyword>
<keyword evidence="1" id="KW-0479">Metal-binding</keyword>
<evidence type="ECO:0000256" key="1">
    <source>
        <dbReference type="PROSITE-ProRule" id="PRU00325"/>
    </source>
</evidence>
<dbReference type="PANTHER" id="PTHR33936">
    <property type="entry name" value="PROTEIN CBG17840"/>
    <property type="match status" value="1"/>
</dbReference>
<dbReference type="InterPro" id="IPR007527">
    <property type="entry name" value="Znf_SWIM"/>
</dbReference>
<dbReference type="AlphaFoldDB" id="A0A914W128"/>